<accession>A0A1M6W9I2</accession>
<keyword evidence="2" id="KW-1185">Reference proteome</keyword>
<reference evidence="2" key="1">
    <citation type="submission" date="2016-11" db="EMBL/GenBank/DDBJ databases">
        <authorList>
            <person name="Varghese N."/>
            <person name="Submissions S."/>
        </authorList>
    </citation>
    <scope>NUCLEOTIDE SEQUENCE [LARGE SCALE GENOMIC DNA]</scope>
    <source>
        <strain evidence="2">DSM 22212</strain>
    </source>
</reference>
<dbReference type="Proteomes" id="UP000185812">
    <property type="component" value="Unassembled WGS sequence"/>
</dbReference>
<sequence length="558" mass="62303">MIKQRLRWILAVPVLTAFLWGCADLSVQNLNEPDAERVLATPEDVKNILAGGFLTWWQANQGYPGMGPALITMADQTTSSWGNFSMKDLSSEPRVALNNNSTYRYASTHLRPWQRLYSALSIANDVLRRLDEGLIINSPEETQMVRTAAKLLQGLCLSSLSLFYDRAFIVDENTDVATLEFPANSNYKDVAAAAIAALLEAAQLAQNMAVPFPDNYFNGLDLDGEKVAQLAHTMVARTMMLSARTPQENAQTDWNAVLAHAEQGISGWDFAPQGDQDQWWDLIKAYMQRPGWSQADLELLGMDPNLLPALQQWLATPLQDRTPAPFEARLDEVSPADARIPSKGGATAYFVYESGSPFRANRGTYHFSRWRHIREGHLDFLGPMRYATETENDLMIAEALIRTGGDKARAAQLINKTRVNNGGLPALTGSESDQELLEALMYERRIEIGWTAAGIGFCDRRRFDYPGPAHYDNDPSKPGIFQHKPGTLRHFPVPGAELEVLQQPIYTFGGAAGEMKKAPDWNNDRELLTEWVNALREHLNTFGRPVSVQEFLSMVDTQ</sequence>
<name>A0A1M6W9I2_9BACT</name>
<proteinExistence type="predicted"/>
<dbReference type="Gene3D" id="1.25.40.390">
    <property type="match status" value="1"/>
</dbReference>
<dbReference type="InterPro" id="IPR011990">
    <property type="entry name" value="TPR-like_helical_dom_sf"/>
</dbReference>
<protein>
    <submittedName>
        <fullName evidence="1">SusD family protein</fullName>
    </submittedName>
</protein>
<dbReference type="OrthoDB" id="725871at2"/>
<dbReference type="STRING" id="633813.SAMN04488087_2240"/>
<evidence type="ECO:0000313" key="1">
    <source>
        <dbReference type="EMBL" id="SHK90289.1"/>
    </source>
</evidence>
<dbReference type="EMBL" id="FRAU01000008">
    <property type="protein sequence ID" value="SHK90289.1"/>
    <property type="molecule type" value="Genomic_DNA"/>
</dbReference>
<dbReference type="RefSeq" id="WP_072716061.1">
    <property type="nucleotide sequence ID" value="NZ_FRAU01000008.1"/>
</dbReference>
<gene>
    <name evidence="1" type="ORF">SAMN04488087_2240</name>
</gene>
<organism evidence="1 2">
    <name type="scientific">Rhodothermus profundi</name>
    <dbReference type="NCBI Taxonomy" id="633813"/>
    <lineage>
        <taxon>Bacteria</taxon>
        <taxon>Pseudomonadati</taxon>
        <taxon>Rhodothermota</taxon>
        <taxon>Rhodothermia</taxon>
        <taxon>Rhodothermales</taxon>
        <taxon>Rhodothermaceae</taxon>
        <taxon>Rhodothermus</taxon>
    </lineage>
</organism>
<dbReference type="AlphaFoldDB" id="A0A1M6W9I2"/>
<evidence type="ECO:0000313" key="2">
    <source>
        <dbReference type="Proteomes" id="UP000185812"/>
    </source>
</evidence>
<dbReference type="SUPFAM" id="SSF48452">
    <property type="entry name" value="TPR-like"/>
    <property type="match status" value="1"/>
</dbReference>